<name>A0A517SAN4_9PLAN</name>
<feature type="region of interest" description="Disordered" evidence="1">
    <location>
        <begin position="115"/>
        <end position="143"/>
    </location>
</feature>
<evidence type="ECO:0000259" key="2">
    <source>
        <dbReference type="PROSITE" id="PS50006"/>
    </source>
</evidence>
<evidence type="ECO:0000313" key="4">
    <source>
        <dbReference type="Proteomes" id="UP000315700"/>
    </source>
</evidence>
<dbReference type="Gene3D" id="2.60.200.20">
    <property type="match status" value="1"/>
</dbReference>
<sequence length="143" mass="15845">MIATLIPLDGSPPIHIVRDVTVVGRKQGLCDLIFDHESISKMHCVIARTDGLLFFRDLGSTNGTRVNGQRVVRGALLPNDELAFAALKFRVHLGPGEIEARPEERTEMFDVFPKQSVEGPFGHDKTRDSSRDHEILADSRVGD</sequence>
<dbReference type="OrthoDB" id="277679at2"/>
<dbReference type="EMBL" id="CP036271">
    <property type="protein sequence ID" value="QDT53194.1"/>
    <property type="molecule type" value="Genomic_DNA"/>
</dbReference>
<dbReference type="PROSITE" id="PS50006">
    <property type="entry name" value="FHA_DOMAIN"/>
    <property type="match status" value="1"/>
</dbReference>
<dbReference type="PANTHER" id="PTHR23308">
    <property type="entry name" value="NUCLEAR INHIBITOR OF PROTEIN PHOSPHATASE-1"/>
    <property type="match status" value="1"/>
</dbReference>
<evidence type="ECO:0000313" key="3">
    <source>
        <dbReference type="EMBL" id="QDT53194.1"/>
    </source>
</evidence>
<feature type="domain" description="FHA" evidence="2">
    <location>
        <begin position="21"/>
        <end position="71"/>
    </location>
</feature>
<gene>
    <name evidence="3" type="ORF">Pan44_12100</name>
</gene>
<dbReference type="InterPro" id="IPR050923">
    <property type="entry name" value="Cell_Proc_Reg/RNA_Proc"/>
</dbReference>
<evidence type="ECO:0000256" key="1">
    <source>
        <dbReference type="SAM" id="MobiDB-lite"/>
    </source>
</evidence>
<proteinExistence type="predicted"/>
<organism evidence="3 4">
    <name type="scientific">Caulifigura coniformis</name>
    <dbReference type="NCBI Taxonomy" id="2527983"/>
    <lineage>
        <taxon>Bacteria</taxon>
        <taxon>Pseudomonadati</taxon>
        <taxon>Planctomycetota</taxon>
        <taxon>Planctomycetia</taxon>
        <taxon>Planctomycetales</taxon>
        <taxon>Planctomycetaceae</taxon>
        <taxon>Caulifigura</taxon>
    </lineage>
</organism>
<dbReference type="Proteomes" id="UP000315700">
    <property type="component" value="Chromosome"/>
</dbReference>
<dbReference type="SUPFAM" id="SSF49879">
    <property type="entry name" value="SMAD/FHA domain"/>
    <property type="match status" value="1"/>
</dbReference>
<dbReference type="InterPro" id="IPR000253">
    <property type="entry name" value="FHA_dom"/>
</dbReference>
<accession>A0A517SAN4</accession>
<dbReference type="Pfam" id="PF00498">
    <property type="entry name" value="FHA"/>
    <property type="match status" value="1"/>
</dbReference>
<dbReference type="InParanoid" id="A0A517SAN4"/>
<dbReference type="RefSeq" id="WP_145028202.1">
    <property type="nucleotide sequence ID" value="NZ_CP036271.1"/>
</dbReference>
<protein>
    <submittedName>
        <fullName evidence="3">FHA domain protein</fullName>
    </submittedName>
</protein>
<feature type="compositionally biased region" description="Basic and acidic residues" evidence="1">
    <location>
        <begin position="121"/>
        <end position="143"/>
    </location>
</feature>
<dbReference type="AlphaFoldDB" id="A0A517SAN4"/>
<dbReference type="CDD" id="cd00060">
    <property type="entry name" value="FHA"/>
    <property type="match status" value="1"/>
</dbReference>
<reference evidence="3 4" key="1">
    <citation type="submission" date="2019-02" db="EMBL/GenBank/DDBJ databases">
        <title>Deep-cultivation of Planctomycetes and their phenomic and genomic characterization uncovers novel biology.</title>
        <authorList>
            <person name="Wiegand S."/>
            <person name="Jogler M."/>
            <person name="Boedeker C."/>
            <person name="Pinto D."/>
            <person name="Vollmers J."/>
            <person name="Rivas-Marin E."/>
            <person name="Kohn T."/>
            <person name="Peeters S.H."/>
            <person name="Heuer A."/>
            <person name="Rast P."/>
            <person name="Oberbeckmann S."/>
            <person name="Bunk B."/>
            <person name="Jeske O."/>
            <person name="Meyerdierks A."/>
            <person name="Storesund J.E."/>
            <person name="Kallscheuer N."/>
            <person name="Luecker S."/>
            <person name="Lage O.M."/>
            <person name="Pohl T."/>
            <person name="Merkel B.J."/>
            <person name="Hornburger P."/>
            <person name="Mueller R.-W."/>
            <person name="Bruemmer F."/>
            <person name="Labrenz M."/>
            <person name="Spormann A.M."/>
            <person name="Op den Camp H."/>
            <person name="Overmann J."/>
            <person name="Amann R."/>
            <person name="Jetten M.S.M."/>
            <person name="Mascher T."/>
            <person name="Medema M.H."/>
            <person name="Devos D.P."/>
            <person name="Kaster A.-K."/>
            <person name="Ovreas L."/>
            <person name="Rohde M."/>
            <person name="Galperin M.Y."/>
            <person name="Jogler C."/>
        </authorList>
    </citation>
    <scope>NUCLEOTIDE SEQUENCE [LARGE SCALE GENOMIC DNA]</scope>
    <source>
        <strain evidence="3 4">Pan44</strain>
    </source>
</reference>
<dbReference type="SMART" id="SM00240">
    <property type="entry name" value="FHA"/>
    <property type="match status" value="1"/>
</dbReference>
<dbReference type="InterPro" id="IPR008984">
    <property type="entry name" value="SMAD_FHA_dom_sf"/>
</dbReference>
<dbReference type="KEGG" id="ccos:Pan44_12100"/>
<keyword evidence="4" id="KW-1185">Reference proteome</keyword>